<name>A0AAV1UT69_9STRA</name>
<dbReference type="Proteomes" id="UP001162060">
    <property type="component" value="Unassembled WGS sequence"/>
</dbReference>
<evidence type="ECO:0000313" key="3">
    <source>
        <dbReference type="EMBL" id="CAK7944932.1"/>
    </source>
</evidence>
<sequence length="98" mass="10611">MKPSATECSFTRKSKVTVTQHVKDIRTLSEAQNNQLQIAPDYEDLADATATAIATATQTPADPVSSLNIRSGKEISKSWTRAAHRTRNAAKRLCNGAP</sequence>
<comment type="caution">
    <text evidence="2">The sequence shown here is derived from an EMBL/GenBank/DDBJ whole genome shotgun (WGS) entry which is preliminary data.</text>
</comment>
<feature type="region of interest" description="Disordered" evidence="1">
    <location>
        <begin position="78"/>
        <end position="98"/>
    </location>
</feature>
<accession>A0AAV1UT69</accession>
<dbReference type="AlphaFoldDB" id="A0AAV1UT69"/>
<reference evidence="2" key="1">
    <citation type="submission" date="2024-01" db="EMBL/GenBank/DDBJ databases">
        <authorList>
            <person name="Webb A."/>
        </authorList>
    </citation>
    <scope>NUCLEOTIDE SEQUENCE</scope>
    <source>
        <strain evidence="2">Pm1</strain>
    </source>
</reference>
<organism evidence="2 4">
    <name type="scientific">Peronospora matthiolae</name>
    <dbReference type="NCBI Taxonomy" id="2874970"/>
    <lineage>
        <taxon>Eukaryota</taxon>
        <taxon>Sar</taxon>
        <taxon>Stramenopiles</taxon>
        <taxon>Oomycota</taxon>
        <taxon>Peronosporomycetes</taxon>
        <taxon>Peronosporales</taxon>
        <taxon>Peronosporaceae</taxon>
        <taxon>Peronospora</taxon>
    </lineage>
</organism>
<gene>
    <name evidence="2" type="ORF">PM001_LOCUS22022</name>
    <name evidence="3" type="ORF">PM001_LOCUS30082</name>
</gene>
<protein>
    <submittedName>
        <fullName evidence="2">Uncharacterized protein</fullName>
    </submittedName>
</protein>
<evidence type="ECO:0000256" key="1">
    <source>
        <dbReference type="SAM" id="MobiDB-lite"/>
    </source>
</evidence>
<dbReference type="EMBL" id="CAKLBY020000226">
    <property type="protein sequence ID" value="CAK7936872.1"/>
    <property type="molecule type" value="Genomic_DNA"/>
</dbReference>
<evidence type="ECO:0000313" key="4">
    <source>
        <dbReference type="Proteomes" id="UP001162060"/>
    </source>
</evidence>
<proteinExistence type="predicted"/>
<dbReference type="EMBL" id="CAKLBY020000311">
    <property type="protein sequence ID" value="CAK7944932.1"/>
    <property type="molecule type" value="Genomic_DNA"/>
</dbReference>
<evidence type="ECO:0000313" key="2">
    <source>
        <dbReference type="EMBL" id="CAK7936872.1"/>
    </source>
</evidence>